<dbReference type="EMBL" id="SDMP01000013">
    <property type="protein sequence ID" value="RYR17805.1"/>
    <property type="molecule type" value="Genomic_DNA"/>
</dbReference>
<proteinExistence type="predicted"/>
<name>A0A444ZUA1_ARAHY</name>
<gene>
    <name evidence="1" type="ORF">Ahy_B03g062481</name>
</gene>
<dbReference type="Proteomes" id="UP000289738">
    <property type="component" value="Chromosome B03"/>
</dbReference>
<comment type="caution">
    <text evidence="1">The sequence shown here is derived from an EMBL/GenBank/DDBJ whole genome shotgun (WGS) entry which is preliminary data.</text>
</comment>
<sequence length="166" mass="19060">MENKSGDVDVPNSNTCRAIVLFQPNNADCKKKSSVHHSRVQVQCPNLMEENSTAQENPNLMEQNSTIHESPNLMAHNSIAHSYERGDSKDNLSTRVQLRRRKRKWSSLEEETLRTGLAKDTGATIPFKRCSPLTNFRDINLRLFEKLDTERNDDNILIFFSLVLIF</sequence>
<reference evidence="1 2" key="1">
    <citation type="submission" date="2019-01" db="EMBL/GenBank/DDBJ databases">
        <title>Sequencing of cultivated peanut Arachis hypogaea provides insights into genome evolution and oil improvement.</title>
        <authorList>
            <person name="Chen X."/>
        </authorList>
    </citation>
    <scope>NUCLEOTIDE SEQUENCE [LARGE SCALE GENOMIC DNA]</scope>
    <source>
        <strain evidence="2">cv. Fuhuasheng</strain>
        <tissue evidence="1">Leaves</tissue>
    </source>
</reference>
<keyword evidence="2" id="KW-1185">Reference proteome</keyword>
<evidence type="ECO:0000313" key="2">
    <source>
        <dbReference type="Proteomes" id="UP000289738"/>
    </source>
</evidence>
<accession>A0A444ZUA1</accession>
<dbReference type="AlphaFoldDB" id="A0A444ZUA1"/>
<evidence type="ECO:0000313" key="1">
    <source>
        <dbReference type="EMBL" id="RYR17805.1"/>
    </source>
</evidence>
<organism evidence="1 2">
    <name type="scientific">Arachis hypogaea</name>
    <name type="common">Peanut</name>
    <dbReference type="NCBI Taxonomy" id="3818"/>
    <lineage>
        <taxon>Eukaryota</taxon>
        <taxon>Viridiplantae</taxon>
        <taxon>Streptophyta</taxon>
        <taxon>Embryophyta</taxon>
        <taxon>Tracheophyta</taxon>
        <taxon>Spermatophyta</taxon>
        <taxon>Magnoliopsida</taxon>
        <taxon>eudicotyledons</taxon>
        <taxon>Gunneridae</taxon>
        <taxon>Pentapetalae</taxon>
        <taxon>rosids</taxon>
        <taxon>fabids</taxon>
        <taxon>Fabales</taxon>
        <taxon>Fabaceae</taxon>
        <taxon>Papilionoideae</taxon>
        <taxon>50 kb inversion clade</taxon>
        <taxon>dalbergioids sensu lato</taxon>
        <taxon>Dalbergieae</taxon>
        <taxon>Pterocarpus clade</taxon>
        <taxon>Arachis</taxon>
    </lineage>
</organism>
<protein>
    <submittedName>
        <fullName evidence="1">Uncharacterized protein</fullName>
    </submittedName>
</protein>